<dbReference type="KEGG" id="mng:MNEG_6366"/>
<dbReference type="GO" id="GO:0005737">
    <property type="term" value="C:cytoplasm"/>
    <property type="evidence" value="ECO:0007669"/>
    <property type="project" value="UniProtKB-SubCell"/>
</dbReference>
<dbReference type="GO" id="GO:0006753">
    <property type="term" value="P:nucleoside phosphate metabolic process"/>
    <property type="evidence" value="ECO:0007669"/>
    <property type="project" value="TreeGrafter"/>
</dbReference>
<dbReference type="OrthoDB" id="10249920at2759"/>
<evidence type="ECO:0000256" key="1">
    <source>
        <dbReference type="ARBA" id="ARBA00001946"/>
    </source>
</evidence>
<sequence length="202" mass="21269">MEWIGSTLAACTRLSPHHHTLAYGDKDAFVIVRQFRPAVYAAKCREAAEKGHPQPPKDSGFTFELCAGLVDKGGKSLEEITSEEIEEECGYRVAASQLRHVTSAVSSSGTTGAEHHIYYAAVDEAGRVGEGGGLKGHGEAIEVLALPFDSALAFVLDAALPKSPGLMFGITWALHALRSGEVAGRAAGAETGPLELRSVLPS</sequence>
<reference evidence="12 13" key="1">
    <citation type="journal article" date="2013" name="BMC Genomics">
        <title>Reconstruction of the lipid metabolism for the microalga Monoraphidium neglectum from its genome sequence reveals characteristics suitable for biofuel production.</title>
        <authorList>
            <person name="Bogen C."/>
            <person name="Al-Dilaimi A."/>
            <person name="Albersmeier A."/>
            <person name="Wichmann J."/>
            <person name="Grundmann M."/>
            <person name="Rupp O."/>
            <person name="Lauersen K.J."/>
            <person name="Blifernez-Klassen O."/>
            <person name="Kalinowski J."/>
            <person name="Goesmann A."/>
            <person name="Mussgnug J.H."/>
            <person name="Kruse O."/>
        </authorList>
    </citation>
    <scope>NUCLEOTIDE SEQUENCE [LARGE SCALE GENOMIC DNA]</scope>
    <source>
        <strain evidence="12 13">SAG 48.87</strain>
    </source>
</reference>
<dbReference type="NCBIfam" id="TIGR00052">
    <property type="entry name" value="nudix-type nucleoside diphosphatase, YffH/AdpP family"/>
    <property type="match status" value="1"/>
</dbReference>
<dbReference type="EC" id="3.6.1.45" evidence="9"/>
<dbReference type="EMBL" id="KK101245">
    <property type="protein sequence ID" value="KIZ01595.1"/>
    <property type="molecule type" value="Genomic_DNA"/>
</dbReference>
<comment type="catalytic activity">
    <reaction evidence="7">
        <text>UDP-sugar + H2O = UMP + alpha-D-aldose 1-phosphate.</text>
        <dbReference type="EC" id="3.6.1.45"/>
    </reaction>
</comment>
<accession>A0A0D2MEN0</accession>
<evidence type="ECO:0000256" key="8">
    <source>
        <dbReference type="ARBA" id="ARBA00054674"/>
    </source>
</evidence>
<evidence type="ECO:0000256" key="9">
    <source>
        <dbReference type="ARBA" id="ARBA00066480"/>
    </source>
</evidence>
<dbReference type="PANTHER" id="PTHR11839:SF15">
    <property type="entry name" value="URIDINE DIPHOSPHATE GLUCOSE PYROPHOSPHATASE NUDT14"/>
    <property type="match status" value="1"/>
</dbReference>
<dbReference type="GeneID" id="25739242"/>
<dbReference type="InterPro" id="IPR004385">
    <property type="entry name" value="NDP_pyrophosphatase"/>
</dbReference>
<evidence type="ECO:0000256" key="10">
    <source>
        <dbReference type="ARBA" id="ARBA00071467"/>
    </source>
</evidence>
<comment type="cofactor">
    <cofactor evidence="1">
        <name>Mg(2+)</name>
        <dbReference type="ChEBI" id="CHEBI:18420"/>
    </cofactor>
</comment>
<keyword evidence="13" id="KW-1185">Reference proteome</keyword>
<dbReference type="GO" id="GO:0019693">
    <property type="term" value="P:ribose phosphate metabolic process"/>
    <property type="evidence" value="ECO:0007669"/>
    <property type="project" value="TreeGrafter"/>
</dbReference>
<dbReference type="InterPro" id="IPR015797">
    <property type="entry name" value="NUDIX_hydrolase-like_dom_sf"/>
</dbReference>
<keyword evidence="4" id="KW-0963">Cytoplasm</keyword>
<dbReference type="GO" id="GO:0046872">
    <property type="term" value="F:metal ion binding"/>
    <property type="evidence" value="ECO:0007669"/>
    <property type="project" value="InterPro"/>
</dbReference>
<comment type="function">
    <text evidence="8">Hydrolyzes UDP-glucose to glucose 1-phosphate and UMP and ADP-ribose to ribose 5-phosphate and AMP. The physiological substrate is probably UDP-glucose. Poor activity on other substrates such as ADP-glucose, CDP-glucose, GDP-glucose and GDP-mannose.</text>
</comment>
<dbReference type="SUPFAM" id="SSF55811">
    <property type="entry name" value="Nudix"/>
    <property type="match status" value="1"/>
</dbReference>
<gene>
    <name evidence="12" type="ORF">MNEG_6366</name>
</gene>
<dbReference type="Gene3D" id="3.90.79.10">
    <property type="entry name" value="Nucleoside Triphosphate Pyrophosphohydrolase"/>
    <property type="match status" value="1"/>
</dbReference>
<evidence type="ECO:0000256" key="4">
    <source>
        <dbReference type="ARBA" id="ARBA00022490"/>
    </source>
</evidence>
<dbReference type="AlphaFoldDB" id="A0A0D2MEN0"/>
<dbReference type="PANTHER" id="PTHR11839">
    <property type="entry name" value="UDP/ADP-SUGAR PYROPHOSPHATASE"/>
    <property type="match status" value="1"/>
</dbReference>
<evidence type="ECO:0000256" key="11">
    <source>
        <dbReference type="ARBA" id="ARBA00080475"/>
    </source>
</evidence>
<dbReference type="STRING" id="145388.A0A0D2MEN0"/>
<proteinExistence type="predicted"/>
<protein>
    <recommendedName>
        <fullName evidence="10">Uridine diphosphate glucose pyrophosphatase NUDT14</fullName>
        <ecNumber evidence="9">3.6.1.45</ecNumber>
    </recommendedName>
    <alternativeName>
        <fullName evidence="11">Nucleoside diphosphate-linked moiety X motif 14</fullName>
    </alternativeName>
</protein>
<evidence type="ECO:0000256" key="6">
    <source>
        <dbReference type="ARBA" id="ARBA00022842"/>
    </source>
</evidence>
<dbReference type="GO" id="GO:0008768">
    <property type="term" value="F:UDP-sugar diphosphatase activity"/>
    <property type="evidence" value="ECO:0007669"/>
    <property type="project" value="UniProtKB-EC"/>
</dbReference>
<evidence type="ECO:0000256" key="2">
    <source>
        <dbReference type="ARBA" id="ARBA00004496"/>
    </source>
</evidence>
<dbReference type="RefSeq" id="XP_013900614.1">
    <property type="nucleotide sequence ID" value="XM_014045160.1"/>
</dbReference>
<evidence type="ECO:0000256" key="3">
    <source>
        <dbReference type="ARBA" id="ARBA00011738"/>
    </source>
</evidence>
<evidence type="ECO:0000313" key="13">
    <source>
        <dbReference type="Proteomes" id="UP000054498"/>
    </source>
</evidence>
<name>A0A0D2MEN0_9CHLO</name>
<evidence type="ECO:0000313" key="12">
    <source>
        <dbReference type="EMBL" id="KIZ01595.1"/>
    </source>
</evidence>
<dbReference type="FunFam" id="3.90.79.10:FF:000035">
    <property type="entry name" value="Uridine diphosphate glucose pyrophosphatase"/>
    <property type="match status" value="1"/>
</dbReference>
<keyword evidence="6" id="KW-0460">Magnesium</keyword>
<comment type="subcellular location">
    <subcellularLocation>
        <location evidence="2">Cytoplasm</location>
    </subcellularLocation>
</comment>
<keyword evidence="5" id="KW-0378">Hydrolase</keyword>
<evidence type="ECO:0000256" key="5">
    <source>
        <dbReference type="ARBA" id="ARBA00022801"/>
    </source>
</evidence>
<evidence type="ECO:0000256" key="7">
    <source>
        <dbReference type="ARBA" id="ARBA00051086"/>
    </source>
</evidence>
<dbReference type="Proteomes" id="UP000054498">
    <property type="component" value="Unassembled WGS sequence"/>
</dbReference>
<organism evidence="12 13">
    <name type="scientific">Monoraphidium neglectum</name>
    <dbReference type="NCBI Taxonomy" id="145388"/>
    <lineage>
        <taxon>Eukaryota</taxon>
        <taxon>Viridiplantae</taxon>
        <taxon>Chlorophyta</taxon>
        <taxon>core chlorophytes</taxon>
        <taxon>Chlorophyceae</taxon>
        <taxon>CS clade</taxon>
        <taxon>Sphaeropleales</taxon>
        <taxon>Selenastraceae</taxon>
        <taxon>Monoraphidium</taxon>
    </lineage>
</organism>
<comment type="subunit">
    <text evidence="3">Homodimer.</text>
</comment>